<evidence type="ECO:0000313" key="1">
    <source>
        <dbReference type="EMBL" id="RVU70167.1"/>
    </source>
</evidence>
<reference evidence="1 2" key="1">
    <citation type="submission" date="2018-12" db="EMBL/GenBank/DDBJ databases">
        <authorList>
            <person name="Meng J."/>
        </authorList>
    </citation>
    <scope>NUCLEOTIDE SEQUENCE [LARGE SCALE GENOMIC DNA]</scope>
    <source>
        <strain evidence="1 2">HT111-2</strain>
    </source>
</reference>
<sequence length="315" mass="34985">MTTSANNGVITREQLVWVDNVVKTPKTQELTALTMFKTFQVPAWTPAVRYKVMTTSGQASTYVEGATDIPVVDENMTEYSANLTDLAISIRYTRQQIGEARQAGVDILTPMAARARRALAEAENKLIFNGNHSSNPALNIWGLTDSANKLGVQTATAPVAFDDLGEDTDKNLQIRNWFKAALSQITHLAGYSTAKPILALPQASIDALDTPFNQYNPQMTVLEMIKPWFSQIKVVPEFEHQYFGAKGNKQDMGYIFLNSEDIVKIPVAQQVTQLQQEVHNGSTTIPYVERMGGLVMYYPHAFVQLKGINDPKKVK</sequence>
<comment type="caution">
    <text evidence="1">The sequence shown here is derived from an EMBL/GenBank/DDBJ whole genome shotgun (WGS) entry which is preliminary data.</text>
</comment>
<dbReference type="AlphaFoldDB" id="A0A437STI8"/>
<organism evidence="1 2">
    <name type="scientific">Lactobacillus xujianguonis</name>
    <dbReference type="NCBI Taxonomy" id="2495899"/>
    <lineage>
        <taxon>Bacteria</taxon>
        <taxon>Bacillati</taxon>
        <taxon>Bacillota</taxon>
        <taxon>Bacilli</taxon>
        <taxon>Lactobacillales</taxon>
        <taxon>Lactobacillaceae</taxon>
        <taxon>Lactobacillus</taxon>
    </lineage>
</organism>
<keyword evidence="2" id="KW-1185">Reference proteome</keyword>
<dbReference type="Proteomes" id="UP000288291">
    <property type="component" value="Unassembled WGS sequence"/>
</dbReference>
<dbReference type="EMBL" id="RXIA01000028">
    <property type="protein sequence ID" value="RVU70167.1"/>
    <property type="molecule type" value="Genomic_DNA"/>
</dbReference>
<name>A0A437STI8_9LACO</name>
<protein>
    <submittedName>
        <fullName evidence="1">DUF2184 domain-containing protein</fullName>
    </submittedName>
</protein>
<gene>
    <name evidence="1" type="ORF">EJK17_09045</name>
</gene>
<evidence type="ECO:0000313" key="2">
    <source>
        <dbReference type="Proteomes" id="UP000288291"/>
    </source>
</evidence>
<dbReference type="RefSeq" id="WP_127796367.1">
    <property type="nucleotide sequence ID" value="NZ_ML136896.1"/>
</dbReference>
<dbReference type="InterPro" id="IPR020049">
    <property type="entry name" value="Major_capsid-like"/>
</dbReference>
<proteinExistence type="predicted"/>
<dbReference type="SUPFAM" id="SSF56563">
    <property type="entry name" value="Major capsid protein gp5"/>
    <property type="match status" value="1"/>
</dbReference>
<dbReference type="PIRSF" id="PIRSF029202">
    <property type="entry name" value="UCP029202"/>
    <property type="match status" value="1"/>
</dbReference>
<dbReference type="Gene3D" id="3.30.2400.30">
    <property type="match status" value="1"/>
</dbReference>
<accession>A0A437STI8</accession>
<dbReference type="Pfam" id="PF09950">
    <property type="entry name" value="Major_capside"/>
    <property type="match status" value="1"/>
</dbReference>